<accession>A0A9E2NT34</accession>
<proteinExistence type="predicted"/>
<comment type="caution">
    <text evidence="1">The sequence shown here is derived from an EMBL/GenBank/DDBJ whole genome shotgun (WGS) entry which is preliminary data.</text>
</comment>
<evidence type="ECO:0000313" key="1">
    <source>
        <dbReference type="EMBL" id="MBU3827585.1"/>
    </source>
</evidence>
<dbReference type="AlphaFoldDB" id="A0A9E2NT34"/>
<protein>
    <submittedName>
        <fullName evidence="1">Uncharacterized protein</fullName>
    </submittedName>
</protein>
<dbReference type="Proteomes" id="UP000823844">
    <property type="component" value="Unassembled WGS sequence"/>
</dbReference>
<gene>
    <name evidence="1" type="ORF">H9806_00105</name>
</gene>
<reference evidence="1" key="1">
    <citation type="journal article" date="2021" name="PeerJ">
        <title>Extensive microbial diversity within the chicken gut microbiome revealed by metagenomics and culture.</title>
        <authorList>
            <person name="Gilroy R."/>
            <person name="Ravi A."/>
            <person name="Getino M."/>
            <person name="Pursley I."/>
            <person name="Horton D.L."/>
            <person name="Alikhan N.F."/>
            <person name="Baker D."/>
            <person name="Gharbi K."/>
            <person name="Hall N."/>
            <person name="Watson M."/>
            <person name="Adriaenssens E.M."/>
            <person name="Foster-Nyarko E."/>
            <person name="Jarju S."/>
            <person name="Secka A."/>
            <person name="Antonio M."/>
            <person name="Oren A."/>
            <person name="Chaudhuri R.R."/>
            <person name="La Ragione R."/>
            <person name="Hildebrand F."/>
            <person name="Pallen M.J."/>
        </authorList>
    </citation>
    <scope>NUCLEOTIDE SEQUENCE</scope>
    <source>
        <strain evidence="1">F6-686</strain>
    </source>
</reference>
<dbReference type="EMBL" id="JAHLFT010000003">
    <property type="protein sequence ID" value="MBU3827585.1"/>
    <property type="molecule type" value="Genomic_DNA"/>
</dbReference>
<sequence length="183" mass="21209">MQALAFKENHTNFYIGNLLSKIGNWTVFQAVDSNGFLGSIHIFKNEAINNKNNLSQEEDFYNYLDTSNQIIDPFNFNKENLKITKIKWASLADLLIQVQSFNSIISIESIGNKTYTGRINMITSTSVYLDEQNEEYNLTEIPLKIDYNKIVVVSANSIENKLFNNWLLMENHRNSRVAFRLLR</sequence>
<reference evidence="1" key="2">
    <citation type="submission" date="2021-04" db="EMBL/GenBank/DDBJ databases">
        <authorList>
            <person name="Gilroy R."/>
        </authorList>
    </citation>
    <scope>NUCLEOTIDE SEQUENCE</scope>
    <source>
        <strain evidence="1">F6-686</strain>
    </source>
</reference>
<name>A0A9E2NT34_9LACO</name>
<evidence type="ECO:0000313" key="2">
    <source>
        <dbReference type="Proteomes" id="UP000823844"/>
    </source>
</evidence>
<organism evidence="1 2">
    <name type="scientific">Candidatus Lactobacillus pullistercoris</name>
    <dbReference type="NCBI Taxonomy" id="2838636"/>
    <lineage>
        <taxon>Bacteria</taxon>
        <taxon>Bacillati</taxon>
        <taxon>Bacillota</taxon>
        <taxon>Bacilli</taxon>
        <taxon>Lactobacillales</taxon>
        <taxon>Lactobacillaceae</taxon>
        <taxon>Lactobacillus</taxon>
    </lineage>
</organism>